<keyword evidence="2" id="KW-1185">Reference proteome</keyword>
<protein>
    <submittedName>
        <fullName evidence="1">Uncharacterized protein</fullName>
    </submittedName>
</protein>
<evidence type="ECO:0000313" key="2">
    <source>
        <dbReference type="Proteomes" id="UP000681425"/>
    </source>
</evidence>
<reference evidence="1" key="1">
    <citation type="submission" date="2021-04" db="EMBL/GenBank/DDBJ databases">
        <title>Isolation of p-tert-butylphenol degrading bacteria Sphingobium phenoxybenzoativorans Tas13 from active sludge.</title>
        <authorList>
            <person name="Li Y."/>
        </authorList>
    </citation>
    <scope>NUCLEOTIDE SEQUENCE</scope>
    <source>
        <strain evidence="1">Tas13</strain>
    </source>
</reference>
<evidence type="ECO:0000313" key="1">
    <source>
        <dbReference type="EMBL" id="QUT07923.1"/>
    </source>
</evidence>
<accession>A0A975KC17</accession>
<organism evidence="1 2">
    <name type="scientific">Sphingobium phenoxybenzoativorans</name>
    <dbReference type="NCBI Taxonomy" id="1592790"/>
    <lineage>
        <taxon>Bacteria</taxon>
        <taxon>Pseudomonadati</taxon>
        <taxon>Pseudomonadota</taxon>
        <taxon>Alphaproteobacteria</taxon>
        <taxon>Sphingomonadales</taxon>
        <taxon>Sphingomonadaceae</taxon>
        <taxon>Sphingobium</taxon>
    </lineage>
</organism>
<sequence length="393" mass="41973">MALPSGQYEVTPLGGLVGKFTGDNDGYLHPVPGALVANTSYSGQARIRRLSDDATVEIAITVPAIPATGTPATPPEMPLTAAFLVPEARPNGSIIAYVAPTTVGSPAPAFAMTPLPGATIDPSTGDILVQDRSALFTALGDNGVNVTLTASNTAGQSQTTLTLTKGGDYKDLDEFNAYSGYHWDMLDNRQVTIDGANAITGIKDKSPYARHLINVTPRTKMSYALNGLMGAGKPSARINAVNGSIAGDFTQDAPIWHGLRSFDFVTSNASYDRVRVHFDAVYNATGYDNDADFVFLDFPPGTFVGKQVLVSLQWSTTNISAWINGALVIDNFAIRTFCRPKKPGMFFALVQCNTYQGSIVYTSTIGQHTWWRGTSMNGDVCCVLQYPHAVEAL</sequence>
<name>A0A975KC17_9SPHN</name>
<dbReference type="AlphaFoldDB" id="A0A975KC17"/>
<dbReference type="RefSeq" id="WP_212610873.1">
    <property type="nucleotide sequence ID" value="NZ_CP073910.1"/>
</dbReference>
<gene>
    <name evidence="1" type="ORF">KFK14_11340</name>
</gene>
<dbReference type="Proteomes" id="UP000681425">
    <property type="component" value="Chromosome"/>
</dbReference>
<dbReference type="EMBL" id="CP073910">
    <property type="protein sequence ID" value="QUT07923.1"/>
    <property type="molecule type" value="Genomic_DNA"/>
</dbReference>
<proteinExistence type="predicted"/>
<dbReference type="KEGG" id="spph:KFK14_11340"/>